<evidence type="ECO:0000313" key="3">
    <source>
        <dbReference type="Proteomes" id="UP000016932"/>
    </source>
</evidence>
<proteinExistence type="predicted"/>
<dbReference type="VEuPathDB" id="FungiDB:MYCFIDRAFT_174317"/>
<dbReference type="KEGG" id="pfj:MYCFIDRAFT_174317"/>
<gene>
    <name evidence="2" type="ORF">MYCFIDRAFT_174317</name>
</gene>
<name>M2ZUV6_PSEFD</name>
<accession>M2ZUV6</accession>
<dbReference type="GeneID" id="19333159"/>
<feature type="region of interest" description="Disordered" evidence="1">
    <location>
        <begin position="300"/>
        <end position="333"/>
    </location>
</feature>
<dbReference type="Proteomes" id="UP000016932">
    <property type="component" value="Unassembled WGS sequence"/>
</dbReference>
<reference evidence="2 3" key="1">
    <citation type="journal article" date="2012" name="PLoS Pathog.">
        <title>Diverse lifestyles and strategies of plant pathogenesis encoded in the genomes of eighteen Dothideomycetes fungi.</title>
        <authorList>
            <person name="Ohm R.A."/>
            <person name="Feau N."/>
            <person name="Henrissat B."/>
            <person name="Schoch C.L."/>
            <person name="Horwitz B.A."/>
            <person name="Barry K.W."/>
            <person name="Condon B.J."/>
            <person name="Copeland A.C."/>
            <person name="Dhillon B."/>
            <person name="Glaser F."/>
            <person name="Hesse C.N."/>
            <person name="Kosti I."/>
            <person name="LaButti K."/>
            <person name="Lindquist E.A."/>
            <person name="Lucas S."/>
            <person name="Salamov A.A."/>
            <person name="Bradshaw R.E."/>
            <person name="Ciuffetti L."/>
            <person name="Hamelin R.C."/>
            <person name="Kema G.H.J."/>
            <person name="Lawrence C."/>
            <person name="Scott J.A."/>
            <person name="Spatafora J.W."/>
            <person name="Turgeon B.G."/>
            <person name="de Wit P.J.G.M."/>
            <person name="Zhong S."/>
            <person name="Goodwin S.B."/>
            <person name="Grigoriev I.V."/>
        </authorList>
    </citation>
    <scope>NUCLEOTIDE SEQUENCE [LARGE SCALE GENOMIC DNA]</scope>
    <source>
        <strain evidence="2 3">CIRAD86</strain>
    </source>
</reference>
<feature type="compositionally biased region" description="Low complexity" evidence="1">
    <location>
        <begin position="177"/>
        <end position="200"/>
    </location>
</feature>
<organism evidence="2 3">
    <name type="scientific">Pseudocercospora fijiensis (strain CIRAD86)</name>
    <name type="common">Black leaf streak disease fungus</name>
    <name type="synonym">Mycosphaerella fijiensis</name>
    <dbReference type="NCBI Taxonomy" id="383855"/>
    <lineage>
        <taxon>Eukaryota</taxon>
        <taxon>Fungi</taxon>
        <taxon>Dikarya</taxon>
        <taxon>Ascomycota</taxon>
        <taxon>Pezizomycotina</taxon>
        <taxon>Dothideomycetes</taxon>
        <taxon>Dothideomycetidae</taxon>
        <taxon>Mycosphaerellales</taxon>
        <taxon>Mycosphaerellaceae</taxon>
        <taxon>Pseudocercospora</taxon>
    </lineage>
</organism>
<dbReference type="HOGENOM" id="CLU_765312_0_0_1"/>
<dbReference type="RefSeq" id="XP_007926199.1">
    <property type="nucleotide sequence ID" value="XM_007928008.1"/>
</dbReference>
<dbReference type="EMBL" id="KB446558">
    <property type="protein sequence ID" value="EME82774.1"/>
    <property type="molecule type" value="Genomic_DNA"/>
</dbReference>
<feature type="compositionally biased region" description="Polar residues" evidence="1">
    <location>
        <begin position="78"/>
        <end position="89"/>
    </location>
</feature>
<feature type="region of interest" description="Disordered" evidence="1">
    <location>
        <begin position="157"/>
        <end position="200"/>
    </location>
</feature>
<keyword evidence="3" id="KW-1185">Reference proteome</keyword>
<feature type="region of interest" description="Disordered" evidence="1">
    <location>
        <begin position="78"/>
        <end position="97"/>
    </location>
</feature>
<evidence type="ECO:0000256" key="1">
    <source>
        <dbReference type="SAM" id="MobiDB-lite"/>
    </source>
</evidence>
<protein>
    <submittedName>
        <fullName evidence="2">Uncharacterized protein</fullName>
    </submittedName>
</protein>
<sequence>MRLNMDAERLRMFETISARMGVVWREDSHCMGAGPLELILTTMINDFPPLNVNTSLAPRTSRNEHECLTTTCIRTSGQRGLSSNQALKTNSDRPSDQIRKLCKADRWPRFESFVRQHGDMGGPEAIPSQPIKHLQLHNFHIHLHSLNSHLNPWAAHHQQWEPTRTETKIASTTHTQKSSSSNNPRKPSSSSTIDTSSPSSFRMPYIHRLPTYHQVHAAPTATTAATASTATTSPTAVTKKPASRDFYHQTSLAFLFLGYCFFSRLRCLKPPSLTNHALGGIDCTDCDNCSNCKDCSGLRNESNRSGVHQGKEKVIGGNDEAAPPPPPYSEGEGRKIVNVATTTKVVLGWMGYVVGEMMNLLG</sequence>
<evidence type="ECO:0000313" key="2">
    <source>
        <dbReference type="EMBL" id="EME82774.1"/>
    </source>
</evidence>
<dbReference type="AlphaFoldDB" id="M2ZUV6"/>